<dbReference type="GO" id="GO:0006655">
    <property type="term" value="P:phosphatidylglycerol biosynthetic process"/>
    <property type="evidence" value="ECO:0007669"/>
    <property type="project" value="UniProtKB-UniPathway"/>
</dbReference>
<feature type="transmembrane region" description="Helical" evidence="2">
    <location>
        <begin position="80"/>
        <end position="103"/>
    </location>
</feature>
<protein>
    <recommendedName>
        <fullName evidence="1">Phosphatidylglycerophosphatase A</fullName>
        <ecNumber evidence="1">3.1.3.27</ecNumber>
    </recommendedName>
    <alternativeName>
        <fullName evidence="1">Phosphatidylglycerolphosphate phosphatase A</fullName>
    </alternativeName>
</protein>
<sequence length="154" mass="15954">MANPSVALALSFGLGLAPWMPGTFGALGAVLLYPAVMLLPWPAQLVLVLALLWLGCIACGRAAAVLGGEDPSAIVWDETVGMLITLVLTPATPLSWLVGFLAFRVLDINKPWLVGAAERHFRGGTGIMADDALAGLFAAGIVWALLALLHALTG</sequence>
<dbReference type="InterPro" id="IPR026037">
    <property type="entry name" value="PgpA"/>
</dbReference>
<dbReference type="CDD" id="cd06971">
    <property type="entry name" value="PgpA"/>
    <property type="match status" value="1"/>
</dbReference>
<dbReference type="GO" id="GO:0009395">
    <property type="term" value="P:phospholipid catabolic process"/>
    <property type="evidence" value="ECO:0007669"/>
    <property type="project" value="UniProtKB-KW"/>
</dbReference>
<feature type="transmembrane region" description="Helical" evidence="2">
    <location>
        <begin position="132"/>
        <end position="152"/>
    </location>
</feature>
<evidence type="ECO:0000313" key="5">
    <source>
        <dbReference type="Proteomes" id="UP000248795"/>
    </source>
</evidence>
<comment type="function">
    <text evidence="1">Lipid phosphatase which dephosphorylates phosphatidylglycerophosphate (PGP) to phosphatidylglycerol (PG).</text>
</comment>
<comment type="caution">
    <text evidence="4">The sequence shown here is derived from an EMBL/GenBank/DDBJ whole genome shotgun (WGS) entry which is preliminary data.</text>
</comment>
<dbReference type="InterPro" id="IPR036681">
    <property type="entry name" value="PgpA-like_sf"/>
</dbReference>
<keyword evidence="5" id="KW-1185">Reference proteome</keyword>
<comment type="cofactor">
    <cofactor evidence="1">
        <name>Mg(2+)</name>
        <dbReference type="ChEBI" id="CHEBI:18420"/>
    </cofactor>
</comment>
<keyword evidence="1 2" id="KW-0472">Membrane</keyword>
<dbReference type="AlphaFoldDB" id="A0A2W2AUD6"/>
<dbReference type="InterPro" id="IPR007686">
    <property type="entry name" value="YutG/PgpA"/>
</dbReference>
<dbReference type="GO" id="GO:0046872">
    <property type="term" value="F:metal ion binding"/>
    <property type="evidence" value="ECO:0007669"/>
    <property type="project" value="UniProtKB-KW"/>
</dbReference>
<evidence type="ECO:0000256" key="1">
    <source>
        <dbReference type="PIRNR" id="PIRNR006162"/>
    </source>
</evidence>
<evidence type="ECO:0000259" key="3">
    <source>
        <dbReference type="Pfam" id="PF04608"/>
    </source>
</evidence>
<name>A0A2W2AUD6_9HYPH</name>
<keyword evidence="1" id="KW-0997">Cell inner membrane</keyword>
<proteinExistence type="predicted"/>
<keyword evidence="1" id="KW-0460">Magnesium</keyword>
<dbReference type="GO" id="GO:0008962">
    <property type="term" value="F:phosphatidylglycerophosphatase activity"/>
    <property type="evidence" value="ECO:0007669"/>
    <property type="project" value="UniProtKB-EC"/>
</dbReference>
<dbReference type="GO" id="GO:0005886">
    <property type="term" value="C:plasma membrane"/>
    <property type="evidence" value="ECO:0007669"/>
    <property type="project" value="UniProtKB-SubCell"/>
</dbReference>
<keyword evidence="1" id="KW-0479">Metal-binding</keyword>
<dbReference type="SUPFAM" id="SSF101307">
    <property type="entry name" value="YutG-like"/>
    <property type="match status" value="1"/>
</dbReference>
<dbReference type="RefSeq" id="WP_111197689.1">
    <property type="nucleotide sequence ID" value="NZ_QKVK01000003.1"/>
</dbReference>
<dbReference type="PANTHER" id="PTHR36305">
    <property type="entry name" value="PHOSPHATIDYLGLYCEROPHOSPHATASE A"/>
    <property type="match status" value="1"/>
</dbReference>
<dbReference type="PIRSF" id="PIRSF006162">
    <property type="entry name" value="PgpA"/>
    <property type="match status" value="1"/>
</dbReference>
<reference evidence="5" key="1">
    <citation type="submission" date="2018-06" db="EMBL/GenBank/DDBJ databases">
        <title>Aestuariibacter litoralis strain KCTC 52945T.</title>
        <authorList>
            <person name="Li X."/>
            <person name="Salam N."/>
            <person name="Li J.-L."/>
            <person name="Chen Y.-M."/>
            <person name="Yang Z.-W."/>
            <person name="Zhang L.-Y."/>
            <person name="Han M.-X."/>
            <person name="Xiao M."/>
            <person name="Li W.-J."/>
        </authorList>
    </citation>
    <scope>NUCLEOTIDE SEQUENCE [LARGE SCALE GENOMIC DNA]</scope>
    <source>
        <strain evidence="5">KCTC 52945</strain>
    </source>
</reference>
<comment type="catalytic activity">
    <reaction evidence="1">
        <text>a 1,2-diacyl-sn-glycero-3-phospho-(1'-sn-glycero-3'-phosphate) + H2O = a 1,2-diacyl-sn-glycero-3-phospho-(1'-sn-glycerol) + phosphate</text>
        <dbReference type="Rhea" id="RHEA:33751"/>
        <dbReference type="ChEBI" id="CHEBI:15377"/>
        <dbReference type="ChEBI" id="CHEBI:43474"/>
        <dbReference type="ChEBI" id="CHEBI:60110"/>
        <dbReference type="ChEBI" id="CHEBI:64716"/>
        <dbReference type="EC" id="3.1.3.27"/>
    </reaction>
</comment>
<dbReference type="UniPathway" id="UPA00084">
    <property type="reaction ID" value="UER00504"/>
</dbReference>
<keyword evidence="1" id="KW-0378">Hydrolase</keyword>
<keyword evidence="1" id="KW-0595">Phospholipid degradation</keyword>
<keyword evidence="1 2" id="KW-0812">Transmembrane</keyword>
<comment type="pathway">
    <text evidence="1">Phospholipid metabolism; phosphatidylglycerol biosynthesis; phosphatidylglycerol from CDP-diacylglycerol: step 2/2.</text>
</comment>
<keyword evidence="2" id="KW-1133">Transmembrane helix</keyword>
<gene>
    <name evidence="4" type="ORF">DK847_08350</name>
</gene>
<keyword evidence="1" id="KW-0443">Lipid metabolism</keyword>
<dbReference type="EMBL" id="QKVK01000003">
    <property type="protein sequence ID" value="PZF77322.1"/>
    <property type="molecule type" value="Genomic_DNA"/>
</dbReference>
<keyword evidence="1" id="KW-1208">Phospholipid metabolism</keyword>
<evidence type="ECO:0000313" key="4">
    <source>
        <dbReference type="EMBL" id="PZF77322.1"/>
    </source>
</evidence>
<dbReference type="EC" id="3.1.3.27" evidence="1"/>
<dbReference type="Proteomes" id="UP000248795">
    <property type="component" value="Unassembled WGS sequence"/>
</dbReference>
<accession>A0A2W2AUD6</accession>
<dbReference type="Pfam" id="PF04608">
    <property type="entry name" value="PgpA"/>
    <property type="match status" value="1"/>
</dbReference>
<feature type="transmembrane region" description="Helical" evidence="2">
    <location>
        <begin position="41"/>
        <end position="68"/>
    </location>
</feature>
<evidence type="ECO:0000256" key="2">
    <source>
        <dbReference type="SAM" id="Phobius"/>
    </source>
</evidence>
<feature type="domain" description="YutG/PgpA" evidence="3">
    <location>
        <begin position="8"/>
        <end position="145"/>
    </location>
</feature>
<dbReference type="PANTHER" id="PTHR36305:SF1">
    <property type="entry name" value="PHOSPHATIDYLGLYCEROPHOSPHATASE A"/>
    <property type="match status" value="1"/>
</dbReference>
<comment type="subcellular location">
    <subcellularLocation>
        <location evidence="1">Cell inner membrane</location>
        <topology evidence="1">Multi-pass membrane protein</topology>
    </subcellularLocation>
</comment>
<keyword evidence="1" id="KW-0442">Lipid degradation</keyword>
<organism evidence="4 5">
    <name type="scientific">Aestuariivirga litoralis</name>
    <dbReference type="NCBI Taxonomy" id="2650924"/>
    <lineage>
        <taxon>Bacteria</taxon>
        <taxon>Pseudomonadati</taxon>
        <taxon>Pseudomonadota</taxon>
        <taxon>Alphaproteobacteria</taxon>
        <taxon>Hyphomicrobiales</taxon>
        <taxon>Aestuariivirgaceae</taxon>
        <taxon>Aestuariivirga</taxon>
    </lineage>
</organism>
<keyword evidence="1" id="KW-1003">Cell membrane</keyword>